<protein>
    <submittedName>
        <fullName evidence="1">Uncharacterized protein</fullName>
    </submittedName>
</protein>
<reference evidence="2" key="1">
    <citation type="submission" date="2016-10" db="EMBL/GenBank/DDBJ databases">
        <authorList>
            <person name="Varghese N."/>
            <person name="Submissions S."/>
        </authorList>
    </citation>
    <scope>NUCLEOTIDE SEQUENCE [LARGE SCALE GENOMIC DNA]</scope>
    <source>
        <strain evidence="2">LMG 26867</strain>
    </source>
</reference>
<gene>
    <name evidence="1" type="ORF">SAMN05216222_0761</name>
</gene>
<organism evidence="1 2">
    <name type="scientific">Pseudomonas prosekii</name>
    <dbReference type="NCBI Taxonomy" id="1148509"/>
    <lineage>
        <taxon>Bacteria</taxon>
        <taxon>Pseudomonadati</taxon>
        <taxon>Pseudomonadota</taxon>
        <taxon>Gammaproteobacteria</taxon>
        <taxon>Pseudomonadales</taxon>
        <taxon>Pseudomonadaceae</taxon>
        <taxon>Pseudomonas</taxon>
    </lineage>
</organism>
<dbReference type="Proteomes" id="UP000198481">
    <property type="component" value="Chromosome I"/>
</dbReference>
<name>A0A1H1PQD6_9PSED</name>
<accession>A0A1H1PQD6</accession>
<sequence length="75" mass="8305">MPVSTPFCERGRKMADPYIEDDGAEFPINNCVQCGQTEYVASFGEDQVKTGKIKSKATRGLKSKFLPKMAVSSRK</sequence>
<evidence type="ECO:0000313" key="2">
    <source>
        <dbReference type="Proteomes" id="UP000198481"/>
    </source>
</evidence>
<dbReference type="EMBL" id="LT629762">
    <property type="protein sequence ID" value="SDS12969.1"/>
    <property type="molecule type" value="Genomic_DNA"/>
</dbReference>
<evidence type="ECO:0000313" key="1">
    <source>
        <dbReference type="EMBL" id="SDS12969.1"/>
    </source>
</evidence>
<proteinExistence type="predicted"/>
<dbReference type="AlphaFoldDB" id="A0A1H1PQD6"/>